<dbReference type="Gene3D" id="3.40.50.2300">
    <property type="match status" value="1"/>
</dbReference>
<dbReference type="PRINTS" id="PR00038">
    <property type="entry name" value="HTHLUXR"/>
</dbReference>
<keyword evidence="2" id="KW-0805">Transcription regulation</keyword>
<accession>A0A7G1NWG3</accession>
<keyword evidence="9" id="KW-1185">Reference proteome</keyword>
<dbReference type="Pfam" id="PF00196">
    <property type="entry name" value="GerE"/>
    <property type="match status" value="1"/>
</dbReference>
<dbReference type="GO" id="GO:0003677">
    <property type="term" value="F:DNA binding"/>
    <property type="evidence" value="ECO:0007669"/>
    <property type="project" value="UniProtKB-KW"/>
</dbReference>
<sequence length="233" mass="25061">MTIRVLLADDQALLAGTFQILIDSGDDMEVVGIAANGVQAVELARATTPDVVVMDIRMPDKDGLVAAGEITRDHRLKDTRVLVLTTFETDDHIARALRAGVSGFLGKGVDPAAFLNAIRTVAAGDMVLSPAATHAVVTRYLASPDRQAATPHEMEVLTPREREVLACAAKGLTNDEIARSLHVSPMTVRTFVQRIMTKLGARHRAQLVAIAYRTGFVRVHRPPEPNTDPGNTG</sequence>
<organism evidence="8 9">
    <name type="scientific">Streptomyces aurantiacus</name>
    <dbReference type="NCBI Taxonomy" id="47760"/>
    <lineage>
        <taxon>Bacteria</taxon>
        <taxon>Bacillati</taxon>
        <taxon>Actinomycetota</taxon>
        <taxon>Actinomycetes</taxon>
        <taxon>Kitasatosporales</taxon>
        <taxon>Streptomycetaceae</taxon>
        <taxon>Streptomyces</taxon>
        <taxon>Streptomyces aurantiacus group</taxon>
    </lineage>
</organism>
<evidence type="ECO:0000313" key="8">
    <source>
        <dbReference type="EMBL" id="BCL25886.1"/>
    </source>
</evidence>
<dbReference type="InterPro" id="IPR011006">
    <property type="entry name" value="CheY-like_superfamily"/>
</dbReference>
<dbReference type="SMART" id="SM00448">
    <property type="entry name" value="REC"/>
    <property type="match status" value="1"/>
</dbReference>
<dbReference type="Pfam" id="PF00072">
    <property type="entry name" value="Response_reg"/>
    <property type="match status" value="1"/>
</dbReference>
<dbReference type="SUPFAM" id="SSF52172">
    <property type="entry name" value="CheY-like"/>
    <property type="match status" value="1"/>
</dbReference>
<dbReference type="PROSITE" id="PS50110">
    <property type="entry name" value="RESPONSE_REGULATORY"/>
    <property type="match status" value="1"/>
</dbReference>
<dbReference type="AlphaFoldDB" id="A0A7G1NWG3"/>
<feature type="domain" description="HTH luxR-type" evidence="6">
    <location>
        <begin position="150"/>
        <end position="215"/>
    </location>
</feature>
<dbReference type="InterPro" id="IPR058245">
    <property type="entry name" value="NreC/VraR/RcsB-like_REC"/>
</dbReference>
<evidence type="ECO:0000256" key="4">
    <source>
        <dbReference type="ARBA" id="ARBA00023163"/>
    </source>
</evidence>
<feature type="domain" description="Response regulatory" evidence="7">
    <location>
        <begin position="4"/>
        <end position="122"/>
    </location>
</feature>
<dbReference type="CDD" id="cd06170">
    <property type="entry name" value="LuxR_C_like"/>
    <property type="match status" value="1"/>
</dbReference>
<protein>
    <submittedName>
        <fullName evidence="8">DNA-binding response regulator</fullName>
    </submittedName>
</protein>
<dbReference type="PROSITE" id="PS00622">
    <property type="entry name" value="HTH_LUXR_1"/>
    <property type="match status" value="1"/>
</dbReference>
<dbReference type="GO" id="GO:0006355">
    <property type="term" value="P:regulation of DNA-templated transcription"/>
    <property type="evidence" value="ECO:0007669"/>
    <property type="project" value="InterPro"/>
</dbReference>
<proteinExistence type="predicted"/>
<dbReference type="PANTHER" id="PTHR43214">
    <property type="entry name" value="TWO-COMPONENT RESPONSE REGULATOR"/>
    <property type="match status" value="1"/>
</dbReference>
<evidence type="ECO:0000256" key="1">
    <source>
        <dbReference type="ARBA" id="ARBA00022553"/>
    </source>
</evidence>
<dbReference type="InterPro" id="IPR000792">
    <property type="entry name" value="Tscrpt_reg_LuxR_C"/>
</dbReference>
<keyword evidence="1 5" id="KW-0597">Phosphoprotein</keyword>
<feature type="modified residue" description="4-aspartylphosphate" evidence="5">
    <location>
        <position position="55"/>
    </location>
</feature>
<dbReference type="Proteomes" id="UP000516444">
    <property type="component" value="Chromosome"/>
</dbReference>
<evidence type="ECO:0000256" key="2">
    <source>
        <dbReference type="ARBA" id="ARBA00023015"/>
    </source>
</evidence>
<dbReference type="RefSeq" id="WP_055507705.1">
    <property type="nucleotide sequence ID" value="NZ_AP023440.1"/>
</dbReference>
<dbReference type="InterPro" id="IPR039420">
    <property type="entry name" value="WalR-like"/>
</dbReference>
<dbReference type="InterPro" id="IPR001789">
    <property type="entry name" value="Sig_transdc_resp-reg_receiver"/>
</dbReference>
<dbReference type="PANTHER" id="PTHR43214:SF24">
    <property type="entry name" value="TRANSCRIPTIONAL REGULATORY PROTEIN NARL-RELATED"/>
    <property type="match status" value="1"/>
</dbReference>
<evidence type="ECO:0000256" key="3">
    <source>
        <dbReference type="ARBA" id="ARBA00023125"/>
    </source>
</evidence>
<evidence type="ECO:0000259" key="7">
    <source>
        <dbReference type="PROSITE" id="PS50110"/>
    </source>
</evidence>
<evidence type="ECO:0000259" key="6">
    <source>
        <dbReference type="PROSITE" id="PS50043"/>
    </source>
</evidence>
<dbReference type="OrthoDB" id="9814495at2"/>
<dbReference type="SMART" id="SM00421">
    <property type="entry name" value="HTH_LUXR"/>
    <property type="match status" value="1"/>
</dbReference>
<evidence type="ECO:0000256" key="5">
    <source>
        <dbReference type="PROSITE-ProRule" id="PRU00169"/>
    </source>
</evidence>
<evidence type="ECO:0000313" key="9">
    <source>
        <dbReference type="Proteomes" id="UP000516444"/>
    </source>
</evidence>
<dbReference type="PROSITE" id="PS50043">
    <property type="entry name" value="HTH_LUXR_2"/>
    <property type="match status" value="1"/>
</dbReference>
<reference evidence="8 9" key="1">
    <citation type="journal article" date="2014" name="Int. J. Syst. Evol. Microbiol.">
        <title>Complete genome sequence of Corynebacterium casei LMG S-19264T (=DSM 44701T), isolated from a smear-ripened cheese.</title>
        <authorList>
            <consortium name="US DOE Joint Genome Institute (JGI-PGF)"/>
            <person name="Walter F."/>
            <person name="Albersmeier A."/>
            <person name="Kalinowski J."/>
            <person name="Ruckert C."/>
        </authorList>
    </citation>
    <scope>NUCLEOTIDE SEQUENCE [LARGE SCALE GENOMIC DNA]</scope>
    <source>
        <strain evidence="8 9">JCM 4677</strain>
    </source>
</reference>
<name>A0A7G1NWG3_9ACTN</name>
<dbReference type="KEGG" id="sgm:GCM10017557_07450"/>
<dbReference type="CDD" id="cd17535">
    <property type="entry name" value="REC_NarL-like"/>
    <property type="match status" value="1"/>
</dbReference>
<gene>
    <name evidence="8" type="ORF">GCM10017557_07450</name>
</gene>
<dbReference type="EMBL" id="AP023440">
    <property type="protein sequence ID" value="BCL25886.1"/>
    <property type="molecule type" value="Genomic_DNA"/>
</dbReference>
<keyword evidence="4" id="KW-0804">Transcription</keyword>
<keyword evidence="3 8" id="KW-0238">DNA-binding</keyword>
<dbReference type="GO" id="GO:0000160">
    <property type="term" value="P:phosphorelay signal transduction system"/>
    <property type="evidence" value="ECO:0007669"/>
    <property type="project" value="InterPro"/>
</dbReference>